<proteinExistence type="predicted"/>
<dbReference type="Proteomes" id="UP000199306">
    <property type="component" value="Unassembled WGS sequence"/>
</dbReference>
<dbReference type="EMBL" id="FOXH01000003">
    <property type="protein sequence ID" value="SFP46724.1"/>
    <property type="molecule type" value="Genomic_DNA"/>
</dbReference>
<accession>A0A1I5QKA0</accession>
<organism evidence="1 2">
    <name type="scientific">Pseudarcicella hirudinis</name>
    <dbReference type="NCBI Taxonomy" id="1079859"/>
    <lineage>
        <taxon>Bacteria</taxon>
        <taxon>Pseudomonadati</taxon>
        <taxon>Bacteroidota</taxon>
        <taxon>Cytophagia</taxon>
        <taxon>Cytophagales</taxon>
        <taxon>Flectobacillaceae</taxon>
        <taxon>Pseudarcicella</taxon>
    </lineage>
</organism>
<dbReference type="RefSeq" id="WP_092014343.1">
    <property type="nucleotide sequence ID" value="NZ_FOXH01000003.1"/>
</dbReference>
<dbReference type="AlphaFoldDB" id="A0A1I5QKA0"/>
<name>A0A1I5QKA0_9BACT</name>
<evidence type="ECO:0000313" key="1">
    <source>
        <dbReference type="EMBL" id="SFP46724.1"/>
    </source>
</evidence>
<protein>
    <submittedName>
        <fullName evidence="1">Uncharacterized protein</fullName>
    </submittedName>
</protein>
<reference evidence="1 2" key="1">
    <citation type="submission" date="2016-10" db="EMBL/GenBank/DDBJ databases">
        <authorList>
            <person name="de Groot N.N."/>
        </authorList>
    </citation>
    <scope>NUCLEOTIDE SEQUENCE [LARGE SCALE GENOMIC DNA]</scope>
    <source>
        <strain evidence="2">E92,LMG 26720,CCM 7988</strain>
    </source>
</reference>
<dbReference type="STRING" id="1079859.SAMN04515674_103245"/>
<dbReference type="OrthoDB" id="960256at2"/>
<keyword evidence="2" id="KW-1185">Reference proteome</keyword>
<sequence>MKIRYLLIVLIIISGNIAFGQSVENKLYPIEIQPRVFGTRFIYDRQLINNPLALQIPILQARDPKASYEFLMYKAQKQSLAYLTILPTAISLYAIFNRDKVSDGFYWSTVGGSFLVSTYLNFKSAAHLRKAILRYNQIVSNQVGVSFETLPNHQPVLGLGFVHKF</sequence>
<gene>
    <name evidence="1" type="ORF">SAMN04515674_103245</name>
</gene>
<evidence type="ECO:0000313" key="2">
    <source>
        <dbReference type="Proteomes" id="UP000199306"/>
    </source>
</evidence>